<dbReference type="SUPFAM" id="SSF52047">
    <property type="entry name" value="RNI-like"/>
    <property type="match status" value="1"/>
</dbReference>
<comment type="caution">
    <text evidence="2">The sequence shown here is derived from an EMBL/GenBank/DDBJ whole genome shotgun (WGS) entry which is preliminary data.</text>
</comment>
<protein>
    <submittedName>
        <fullName evidence="2">Uncharacterized protein</fullName>
    </submittedName>
</protein>
<feature type="region of interest" description="Disordered" evidence="1">
    <location>
        <begin position="1"/>
        <end position="21"/>
    </location>
</feature>
<sequence>MPRELRQFKHSNEGLQDEDVRGLPTDERHFDEVDLSRNLFGPSGIQSIMNFALLQRQLTVLKLYRCGLGDACAEILSEFCSSQIVLDQLHLSHNEITEKGAVRLIYACERGRSAEHLPLWLRLEHNFIARPEEVLRQLESQYTICSCPPGRCGTMKCAWRRKVHLPHFITQDVVYWEGKADHRQDVESRPFRGEDLPEDRASDISDLDLDCRGRGLRAWHGPDRQSSRERSRSPFASALDENQLLAWQEKLLRREKELDELERFALRFGVVR</sequence>
<organism evidence="2 3">
    <name type="scientific">Symbiodinium natans</name>
    <dbReference type="NCBI Taxonomy" id="878477"/>
    <lineage>
        <taxon>Eukaryota</taxon>
        <taxon>Sar</taxon>
        <taxon>Alveolata</taxon>
        <taxon>Dinophyceae</taxon>
        <taxon>Suessiales</taxon>
        <taxon>Symbiodiniaceae</taxon>
        <taxon>Symbiodinium</taxon>
    </lineage>
</organism>
<evidence type="ECO:0000313" key="2">
    <source>
        <dbReference type="EMBL" id="CAE7199505.1"/>
    </source>
</evidence>
<dbReference type="Gene3D" id="3.80.10.10">
    <property type="entry name" value="Ribonuclease Inhibitor"/>
    <property type="match status" value="1"/>
</dbReference>
<dbReference type="OrthoDB" id="417001at2759"/>
<evidence type="ECO:0000313" key="3">
    <source>
        <dbReference type="Proteomes" id="UP000604046"/>
    </source>
</evidence>
<dbReference type="EMBL" id="CAJNDS010000380">
    <property type="protein sequence ID" value="CAE7199505.1"/>
    <property type="molecule type" value="Genomic_DNA"/>
</dbReference>
<dbReference type="AlphaFoldDB" id="A0A812J8D3"/>
<name>A0A812J8D3_9DINO</name>
<dbReference type="Proteomes" id="UP000604046">
    <property type="component" value="Unassembled WGS sequence"/>
</dbReference>
<reference evidence="2" key="1">
    <citation type="submission" date="2021-02" db="EMBL/GenBank/DDBJ databases">
        <authorList>
            <person name="Dougan E. K."/>
            <person name="Rhodes N."/>
            <person name="Thang M."/>
            <person name="Chan C."/>
        </authorList>
    </citation>
    <scope>NUCLEOTIDE SEQUENCE</scope>
</reference>
<keyword evidence="3" id="KW-1185">Reference proteome</keyword>
<evidence type="ECO:0000256" key="1">
    <source>
        <dbReference type="SAM" id="MobiDB-lite"/>
    </source>
</evidence>
<proteinExistence type="predicted"/>
<dbReference type="InterPro" id="IPR032675">
    <property type="entry name" value="LRR_dom_sf"/>
</dbReference>
<gene>
    <name evidence="2" type="ORF">SNAT2548_LOCUS5866</name>
</gene>
<accession>A0A812J8D3</accession>